<sequence>MKVKKFTASSMPEAMEKIRKELGERAVILHSKPVHTNGVLRFLKKTKLEVIAALDEQQAGSSQPVHRTAVSPPPMKENNTHTLEKEVRELKAMIASIQQREESTKKGYPAPVQAMDQHLKEQEVAESVRLRVIKELLAKWYKSKDANDEFVKQWTKECITQLLNEASECGPSDSSKRIINLVGPTGVGKTTTMAKLAAFYQLEQSKSIAFITTDTYRIGAVEQLKTYADILNVPMKVAYSLEDFQQARQELKDRDYIFVDSAGRNFRNPLYVEELQKMIDFDEGMATYLVLSLTSRYQDMKNIYKQFSIIPIEKFIFTKIDETSYVGNLINLPAKTNIGAAYITNGQSVPDDIEAADPKKMSEWITEGDNDE</sequence>
<dbReference type="SUPFAM" id="SSF52540">
    <property type="entry name" value="P-loop containing nucleoside triphosphate hydrolases"/>
    <property type="match status" value="1"/>
</dbReference>
<evidence type="ECO:0000256" key="4">
    <source>
        <dbReference type="ARBA" id="ARBA00022448"/>
    </source>
</evidence>
<evidence type="ECO:0000256" key="11">
    <source>
        <dbReference type="ARBA" id="ARBA00023225"/>
    </source>
</evidence>
<evidence type="ECO:0000313" key="17">
    <source>
        <dbReference type="EMBL" id="SDG98450.1"/>
    </source>
</evidence>
<evidence type="ECO:0000256" key="8">
    <source>
        <dbReference type="ARBA" id="ARBA00022927"/>
    </source>
</evidence>
<keyword evidence="10" id="KW-0472">Membrane</keyword>
<dbReference type="InterPro" id="IPR020006">
    <property type="entry name" value="FlhF"/>
</dbReference>
<evidence type="ECO:0000256" key="5">
    <source>
        <dbReference type="ARBA" id="ARBA00022475"/>
    </source>
</evidence>
<keyword evidence="8" id="KW-0653">Protein transport</keyword>
<evidence type="ECO:0000259" key="15">
    <source>
        <dbReference type="SMART" id="SM00382"/>
    </source>
</evidence>
<dbReference type="SMART" id="SM00382">
    <property type="entry name" value="AAA"/>
    <property type="match status" value="1"/>
</dbReference>
<dbReference type="InterPro" id="IPR000897">
    <property type="entry name" value="SRP54_GTPase_dom"/>
</dbReference>
<dbReference type="InterPro" id="IPR047040">
    <property type="entry name" value="FlhF__GTPase_dom"/>
</dbReference>
<dbReference type="AlphaFoldDB" id="A0A1G7YRD5"/>
<evidence type="ECO:0000256" key="3">
    <source>
        <dbReference type="ARBA" id="ARBA00014919"/>
    </source>
</evidence>
<gene>
    <name evidence="17" type="ORF">SAMN05192534_101229</name>
</gene>
<feature type="domain" description="SRP54-type proteins GTP-binding" evidence="16">
    <location>
        <begin position="176"/>
        <end position="367"/>
    </location>
</feature>
<evidence type="ECO:0000256" key="7">
    <source>
        <dbReference type="ARBA" id="ARBA00022795"/>
    </source>
</evidence>
<evidence type="ECO:0000256" key="1">
    <source>
        <dbReference type="ARBA" id="ARBA00004413"/>
    </source>
</evidence>
<evidence type="ECO:0000313" key="18">
    <source>
        <dbReference type="Proteomes" id="UP000199163"/>
    </source>
</evidence>
<dbReference type="STRING" id="568899.SAMN05192534_101229"/>
<dbReference type="GO" id="GO:0006614">
    <property type="term" value="P:SRP-dependent cotranslational protein targeting to membrane"/>
    <property type="evidence" value="ECO:0007669"/>
    <property type="project" value="UniProtKB-UniRule"/>
</dbReference>
<dbReference type="GO" id="GO:0005886">
    <property type="term" value="C:plasma membrane"/>
    <property type="evidence" value="ECO:0007669"/>
    <property type="project" value="UniProtKB-SubCell"/>
</dbReference>
<keyword evidence="11" id="KW-1006">Bacterial flagellum protein export</keyword>
<comment type="subcellular location">
    <subcellularLocation>
        <location evidence="1">Cell membrane</location>
        <topology evidence="1">Peripheral membrane protein</topology>
        <orientation evidence="1">Cytoplasmic side</orientation>
    </subcellularLocation>
</comment>
<evidence type="ECO:0000259" key="16">
    <source>
        <dbReference type="SMART" id="SM00962"/>
    </source>
</evidence>
<evidence type="ECO:0000256" key="10">
    <source>
        <dbReference type="ARBA" id="ARBA00023136"/>
    </source>
</evidence>
<keyword evidence="7" id="KW-1005">Bacterial flagellum biogenesis</keyword>
<comment type="similarity">
    <text evidence="2">Belongs to the GTP-binding SRP family.</text>
</comment>
<dbReference type="GO" id="GO:0015031">
    <property type="term" value="P:protein transport"/>
    <property type="evidence" value="ECO:0007669"/>
    <property type="project" value="UniProtKB-KW"/>
</dbReference>
<keyword evidence="17" id="KW-0969">Cilium</keyword>
<dbReference type="FunFam" id="3.40.50.300:FF:000695">
    <property type="entry name" value="Flagellar biosynthesis regulator FlhF"/>
    <property type="match status" value="1"/>
</dbReference>
<dbReference type="GO" id="GO:0005525">
    <property type="term" value="F:GTP binding"/>
    <property type="evidence" value="ECO:0007669"/>
    <property type="project" value="UniProtKB-UniRule"/>
</dbReference>
<dbReference type="SMART" id="SM00962">
    <property type="entry name" value="SRP54"/>
    <property type="match status" value="1"/>
</dbReference>
<evidence type="ECO:0000256" key="14">
    <source>
        <dbReference type="SAM" id="MobiDB-lite"/>
    </source>
</evidence>
<dbReference type="GO" id="GO:0003924">
    <property type="term" value="F:GTPase activity"/>
    <property type="evidence" value="ECO:0007669"/>
    <property type="project" value="UniProtKB-UniRule"/>
</dbReference>
<keyword evidence="17" id="KW-0966">Cell projection</keyword>
<evidence type="ECO:0000256" key="2">
    <source>
        <dbReference type="ARBA" id="ARBA00008531"/>
    </source>
</evidence>
<evidence type="ECO:0000256" key="6">
    <source>
        <dbReference type="ARBA" id="ARBA00022741"/>
    </source>
</evidence>
<evidence type="ECO:0000256" key="9">
    <source>
        <dbReference type="ARBA" id="ARBA00023134"/>
    </source>
</evidence>
<dbReference type="GO" id="GO:0044781">
    <property type="term" value="P:bacterial-type flagellum organization"/>
    <property type="evidence" value="ECO:0007669"/>
    <property type="project" value="UniProtKB-UniRule"/>
</dbReference>
<proteinExistence type="inferred from homology"/>
<evidence type="ECO:0000256" key="12">
    <source>
        <dbReference type="ARBA" id="ARBA00025337"/>
    </source>
</evidence>
<feature type="region of interest" description="Disordered" evidence="14">
    <location>
        <begin position="57"/>
        <end position="79"/>
    </location>
</feature>
<dbReference type="Gene3D" id="1.20.120.1380">
    <property type="entry name" value="Flagellar FlhF biosynthesis protein, N domain"/>
    <property type="match status" value="1"/>
</dbReference>
<reference evidence="18" key="1">
    <citation type="submission" date="2016-10" db="EMBL/GenBank/DDBJ databases">
        <authorList>
            <person name="Varghese N."/>
            <person name="Submissions S."/>
        </authorList>
    </citation>
    <scope>NUCLEOTIDE SEQUENCE [LARGE SCALE GENOMIC DNA]</scope>
    <source>
        <strain evidence="18">DSM 21632</strain>
    </source>
</reference>
<dbReference type="EMBL" id="FNDK01000001">
    <property type="protein sequence ID" value="SDG98450.1"/>
    <property type="molecule type" value="Genomic_DNA"/>
</dbReference>
<keyword evidence="9" id="KW-0342">GTP-binding</keyword>
<accession>A0A1G7YRD5</accession>
<dbReference type="GO" id="GO:0005047">
    <property type="term" value="F:signal recognition particle binding"/>
    <property type="evidence" value="ECO:0007669"/>
    <property type="project" value="TreeGrafter"/>
</dbReference>
<comment type="function">
    <text evidence="12">Necessary for flagellar biosynthesis. May be involved in translocation of the flagellum.</text>
</comment>
<feature type="domain" description="AAA+ ATPase" evidence="15">
    <location>
        <begin position="175"/>
        <end position="331"/>
    </location>
</feature>
<name>A0A1G7YRD5_9BACI</name>
<dbReference type="RefSeq" id="WP_091270408.1">
    <property type="nucleotide sequence ID" value="NZ_FNDK01000001.1"/>
</dbReference>
<dbReference type="Proteomes" id="UP000199163">
    <property type="component" value="Unassembled WGS sequence"/>
</dbReference>
<keyword evidence="6" id="KW-0547">Nucleotide-binding</keyword>
<keyword evidence="4" id="KW-0813">Transport</keyword>
<dbReference type="PANTHER" id="PTHR43134:SF3">
    <property type="entry name" value="FLAGELLAR BIOSYNTHESIS PROTEIN FLHF"/>
    <property type="match status" value="1"/>
</dbReference>
<dbReference type="InterPro" id="IPR027417">
    <property type="entry name" value="P-loop_NTPase"/>
</dbReference>
<dbReference type="InterPro" id="IPR003593">
    <property type="entry name" value="AAA+_ATPase"/>
</dbReference>
<organism evidence="17 18">
    <name type="scientific">Alteribacillus persepolensis</name>
    <dbReference type="NCBI Taxonomy" id="568899"/>
    <lineage>
        <taxon>Bacteria</taxon>
        <taxon>Bacillati</taxon>
        <taxon>Bacillota</taxon>
        <taxon>Bacilli</taxon>
        <taxon>Bacillales</taxon>
        <taxon>Bacillaceae</taxon>
        <taxon>Alteribacillus</taxon>
    </lineage>
</organism>
<keyword evidence="17" id="KW-0282">Flagellum</keyword>
<dbReference type="Pfam" id="PF00448">
    <property type="entry name" value="SRP54"/>
    <property type="match status" value="1"/>
</dbReference>
<dbReference type="NCBIfam" id="TIGR03499">
    <property type="entry name" value="FlhF"/>
    <property type="match status" value="1"/>
</dbReference>
<dbReference type="Gene3D" id="3.40.50.300">
    <property type="entry name" value="P-loop containing nucleotide triphosphate hydrolases"/>
    <property type="match status" value="1"/>
</dbReference>
<dbReference type="CDD" id="cd17873">
    <property type="entry name" value="FlhF"/>
    <property type="match status" value="1"/>
</dbReference>
<keyword evidence="18" id="KW-1185">Reference proteome</keyword>
<keyword evidence="5" id="KW-1003">Cell membrane</keyword>
<protein>
    <recommendedName>
        <fullName evidence="3 13">Flagellar biosynthesis protein FlhF</fullName>
    </recommendedName>
</protein>
<dbReference type="OrthoDB" id="9778554at2"/>
<dbReference type="PANTHER" id="PTHR43134">
    <property type="entry name" value="SIGNAL RECOGNITION PARTICLE RECEPTOR SUBUNIT ALPHA"/>
    <property type="match status" value="1"/>
</dbReference>
<evidence type="ECO:0000256" key="13">
    <source>
        <dbReference type="NCBIfam" id="TIGR03499"/>
    </source>
</evidence>